<feature type="compositionally biased region" description="Basic and acidic residues" evidence="10">
    <location>
        <begin position="1182"/>
        <end position="1199"/>
    </location>
</feature>
<dbReference type="InterPro" id="IPR036867">
    <property type="entry name" value="R3H_dom_sf"/>
</dbReference>
<dbReference type="InterPro" id="IPR001650">
    <property type="entry name" value="Helicase_C-like"/>
</dbReference>
<keyword evidence="3" id="KW-0547">Nucleotide-binding</keyword>
<feature type="compositionally biased region" description="Acidic residues" evidence="10">
    <location>
        <begin position="475"/>
        <end position="521"/>
    </location>
</feature>
<feature type="region of interest" description="Disordered" evidence="10">
    <location>
        <begin position="1277"/>
        <end position="1352"/>
    </location>
</feature>
<dbReference type="PROSITE" id="PS50882">
    <property type="entry name" value="YTH"/>
    <property type="match status" value="1"/>
</dbReference>
<organism evidence="15 16">
    <name type="scientific">Pocillopora meandrina</name>
    <dbReference type="NCBI Taxonomy" id="46732"/>
    <lineage>
        <taxon>Eukaryota</taxon>
        <taxon>Metazoa</taxon>
        <taxon>Cnidaria</taxon>
        <taxon>Anthozoa</taxon>
        <taxon>Hexacorallia</taxon>
        <taxon>Scleractinia</taxon>
        <taxon>Astrocoeniina</taxon>
        <taxon>Pocilloporidae</taxon>
        <taxon>Pocillopora</taxon>
    </lineage>
</organism>
<dbReference type="SUPFAM" id="SSF52540">
    <property type="entry name" value="P-loop containing nucleoside triphosphate hydrolases"/>
    <property type="match status" value="2"/>
</dbReference>
<dbReference type="Pfam" id="PF00271">
    <property type="entry name" value="Helicase_C"/>
    <property type="match status" value="1"/>
</dbReference>
<name>A0AAU9X7C8_9CNID</name>
<feature type="domain" description="Helicase C-terminal" evidence="14">
    <location>
        <begin position="716"/>
        <end position="887"/>
    </location>
</feature>
<dbReference type="InterPro" id="IPR014001">
    <property type="entry name" value="Helicase_ATP-bd"/>
</dbReference>
<dbReference type="Pfam" id="PF01424">
    <property type="entry name" value="R3H"/>
    <property type="match status" value="1"/>
</dbReference>
<dbReference type="SMART" id="SM00847">
    <property type="entry name" value="HA2"/>
    <property type="match status" value="1"/>
</dbReference>
<dbReference type="Pfam" id="PF00270">
    <property type="entry name" value="DEAD"/>
    <property type="match status" value="1"/>
</dbReference>
<dbReference type="Gene3D" id="3.30.1370.50">
    <property type="entry name" value="R3H-like domain"/>
    <property type="match status" value="1"/>
</dbReference>
<dbReference type="PANTHER" id="PTHR18934:SF213">
    <property type="entry name" value="3'-5' RNA HELICASE YTHDC2"/>
    <property type="match status" value="1"/>
</dbReference>
<protein>
    <recommendedName>
        <fullName evidence="17">RNA helicase</fullName>
    </recommendedName>
</protein>
<dbReference type="SMART" id="SM00490">
    <property type="entry name" value="HELICc"/>
    <property type="match status" value="1"/>
</dbReference>
<evidence type="ECO:0008006" key="17">
    <source>
        <dbReference type="Google" id="ProtNLM"/>
    </source>
</evidence>
<feature type="compositionally biased region" description="Basic and acidic residues" evidence="10">
    <location>
        <begin position="456"/>
        <end position="471"/>
    </location>
</feature>
<keyword evidence="6" id="KW-0067">ATP-binding</keyword>
<feature type="compositionally biased region" description="Low complexity" evidence="10">
    <location>
        <begin position="1321"/>
        <end position="1336"/>
    </location>
</feature>
<dbReference type="InterPro" id="IPR002110">
    <property type="entry name" value="Ankyrin_rpt"/>
</dbReference>
<evidence type="ECO:0000259" key="11">
    <source>
        <dbReference type="PROSITE" id="PS50882"/>
    </source>
</evidence>
<dbReference type="FunFam" id="3.30.1370.50:FF:000002">
    <property type="entry name" value="Immunoglobulin mu DNA-binding protein 2"/>
    <property type="match status" value="1"/>
</dbReference>
<dbReference type="Proteomes" id="UP001159428">
    <property type="component" value="Unassembled WGS sequence"/>
</dbReference>
<keyword evidence="7" id="KW-0694">RNA-binding</keyword>
<dbReference type="CDD" id="cd18791">
    <property type="entry name" value="SF2_C_RHA"/>
    <property type="match status" value="1"/>
</dbReference>
<reference evidence="15 16" key="1">
    <citation type="submission" date="2022-05" db="EMBL/GenBank/DDBJ databases">
        <authorList>
            <consortium name="Genoscope - CEA"/>
            <person name="William W."/>
        </authorList>
    </citation>
    <scope>NUCLEOTIDE SEQUENCE [LARGE SCALE GENOMIC DNA]</scope>
</reference>
<evidence type="ECO:0000256" key="3">
    <source>
        <dbReference type="ARBA" id="ARBA00022741"/>
    </source>
</evidence>
<dbReference type="Gene3D" id="1.20.120.1080">
    <property type="match status" value="1"/>
</dbReference>
<evidence type="ECO:0000256" key="6">
    <source>
        <dbReference type="ARBA" id="ARBA00022840"/>
    </source>
</evidence>
<dbReference type="SUPFAM" id="SSF82708">
    <property type="entry name" value="R3H domain"/>
    <property type="match status" value="1"/>
</dbReference>
<dbReference type="Pfam" id="PF07717">
    <property type="entry name" value="OB_NTP_bind"/>
    <property type="match status" value="1"/>
</dbReference>
<comment type="catalytic activity">
    <reaction evidence="9">
        <text>ATP + H2O = ADP + phosphate + H(+)</text>
        <dbReference type="Rhea" id="RHEA:13065"/>
        <dbReference type="ChEBI" id="CHEBI:15377"/>
        <dbReference type="ChEBI" id="CHEBI:15378"/>
        <dbReference type="ChEBI" id="CHEBI:30616"/>
        <dbReference type="ChEBI" id="CHEBI:43474"/>
        <dbReference type="ChEBI" id="CHEBI:456216"/>
        <dbReference type="EC" id="3.6.4.13"/>
    </reaction>
</comment>
<evidence type="ECO:0000313" key="16">
    <source>
        <dbReference type="Proteomes" id="UP001159428"/>
    </source>
</evidence>
<evidence type="ECO:0000256" key="10">
    <source>
        <dbReference type="SAM" id="MobiDB-lite"/>
    </source>
</evidence>
<dbReference type="GO" id="GO:0003724">
    <property type="term" value="F:RNA helicase activity"/>
    <property type="evidence" value="ECO:0007669"/>
    <property type="project" value="UniProtKB-EC"/>
</dbReference>
<dbReference type="PROSITE" id="PS51192">
    <property type="entry name" value="HELICASE_ATP_BIND_1"/>
    <property type="match status" value="1"/>
</dbReference>
<dbReference type="SUPFAM" id="SSF48403">
    <property type="entry name" value="Ankyrin repeat"/>
    <property type="match status" value="1"/>
</dbReference>
<dbReference type="GO" id="GO:0016787">
    <property type="term" value="F:hydrolase activity"/>
    <property type="evidence" value="ECO:0007669"/>
    <property type="project" value="UniProtKB-KW"/>
</dbReference>
<feature type="domain" description="Helicase ATP-binding" evidence="13">
    <location>
        <begin position="180"/>
        <end position="346"/>
    </location>
</feature>
<keyword evidence="16" id="KW-1185">Reference proteome</keyword>
<feature type="domain" description="YTH" evidence="11">
    <location>
        <begin position="1361"/>
        <end position="1491"/>
    </location>
</feature>
<dbReference type="GO" id="GO:0003723">
    <property type="term" value="F:RNA binding"/>
    <property type="evidence" value="ECO:0007669"/>
    <property type="project" value="UniProtKB-KW"/>
</dbReference>
<evidence type="ECO:0000259" key="12">
    <source>
        <dbReference type="PROSITE" id="PS51061"/>
    </source>
</evidence>
<keyword evidence="8" id="KW-0539">Nucleus</keyword>
<dbReference type="InterPro" id="IPR059023">
    <property type="entry name" value="RNA_hel_CTD"/>
</dbReference>
<dbReference type="Pfam" id="PF04408">
    <property type="entry name" value="WHD_HA2"/>
    <property type="match status" value="1"/>
</dbReference>
<dbReference type="Pfam" id="PF21010">
    <property type="entry name" value="HA2_C"/>
    <property type="match status" value="1"/>
</dbReference>
<evidence type="ECO:0000313" key="15">
    <source>
        <dbReference type="EMBL" id="CAH3138659.1"/>
    </source>
</evidence>
<feature type="region of interest" description="Disordered" evidence="10">
    <location>
        <begin position="1492"/>
        <end position="1529"/>
    </location>
</feature>
<dbReference type="Pfam" id="PF12796">
    <property type="entry name" value="Ank_2"/>
    <property type="match status" value="1"/>
</dbReference>
<sequence length="1637" mass="182878">MATTGPVKTKRAQREICVKEEFKIAVKIALDKFRFEEKQKVLEFPSSFTSVERAYVHRLCQNLGLKSKSKGNGSNRFLTVSKKTVSAGTCSTVLNLTSNASHHIEHLLKKFPLNIKERQELQPKTERSTVTFETGRGGRESRVVGRLNNNTPAVPPVVKENDFFSFRKSLPIYELREQIMKLISENQVVLISGETGSGKTTQVPQFVLEEAYANSTPCRVVCTQPRRISALSVSERVATERGERLGQTVGYQIRLDNRISPKTLLTYCTTGVLLRTLMSGDNSLSFITHVIVDEVHERDRFSDFLLIALRDLLTVNRRLKLILMSAALDINLFIDYFGKCPVIHVPGRCFDVQAYFLEDVLKMTSYCNKEMVKHMKHNQTKNGAGEKDDNISLPTEQEVSNAANDEEVESSHKDNETGSENNVNTEETGPPSADVQAEGMFDVELQASEDAELEDDPVRKLDEDSQDKDYLPEFQLDEELGDGDMDEDILLEGQEEGENDANDDEDVEEGDDVDIEEIEDKVDDRDIKELDEAVEGIKLQEDNGDNALQGPANDDNDKQDEESDSEEQYLRQEMDNSISEAWLNGDEDSFVQILYLIMHENISVDHQHSDTQATALMVASGRGCAGVVEQLLSLGANPHIKEPKNGWTAIDWAKKWEHSDVVQILESCLSTPKVPYVDETALERESNELSEESKELLAIYHKTFDDDRVDLDLITSLLTYICNTQQEGSILVFLPGYDEIITLRDNLTADKEFGNTRRYQIFTLHSSMQATEQRKVFRKLHQSIRKIILSTNIAETSVTIDDVVFVIDSGKVKEKAFDALTSVSSLQSVWVSKASAIQRKGRAGRCSPGVCYHLFSRVRHDSFLEYQIPELLRIPLQELCLHTKLLASPNTSISDFLSKAPEAPPLLILRNAVALLKTIDALDQWEDLTDLGRHLADLPLSPQLGKMILYSVVLKCVDPVVTIACALAYRDPFILPMYAAEKRAAAAARKRFILDPFSDHLVFVQVFRGWQRARSEGYDRNFCRRNYLSQATLEMMAGMRAQILGQLKFAGFIRPRGAGDIRDLNSNSNNWAVVKAALCAGTFPQVARVDRSAKKLTTQKESKVRFHNSSILYQSPTQGDSMSAAQTKAINRLPSDWLIYEEMSRLYTTVTVKCCTLLSPVTIALFTGPSLSSERVTQDSSATRDSERYLGDGLGRESESSDSETEETSGKKEKNGALFNVDEWIALSASQEVVNHVSYLHHKLQALFVRRIRSPSRPWSQVDEMVVRAVAAVLTAEEQAMNPHPRQRRTRPGFESGPDSRSPRSRSGEQFSPSRDRTRESSGSSSQVKSEIQSSSLNGNKVSGDGWSPRSPQQLEKLSEARYFIMKCNNQRNLDISMAKGIWATTLANEKKLNKAFKESKHVMLVFSVQGSGHFQGYAQMTSPIGKDKSPEFGSSSLSGVFSVEWIKKASIPFQQAHHLVNPWNDHKKVQISRDGQELEPKIGEELCKLWDADQAGGTGRTPRSTNNTSRRGKPSGPAQADPHPTTGQWQGAQYTAMQQVYATHTPSMPIPVPIPSAHSRHTIAAPYPRPQVMAAQPMAVHPHPAVPFGAHAMALQSQFRPAAASRFPGAVVQAPHIRNMGAPPRASRGSYHSPRK</sequence>
<dbReference type="FunFam" id="3.40.50.300:FF:000284">
    <property type="entry name" value="probable ATP-dependent RNA helicase YTHDC2"/>
    <property type="match status" value="1"/>
</dbReference>
<evidence type="ECO:0000259" key="14">
    <source>
        <dbReference type="PROSITE" id="PS51194"/>
    </source>
</evidence>
<dbReference type="Gene3D" id="3.10.590.10">
    <property type="entry name" value="ph1033 like domains"/>
    <property type="match status" value="1"/>
</dbReference>
<feature type="compositionally biased region" description="Low complexity" evidence="10">
    <location>
        <begin position="1501"/>
        <end position="1510"/>
    </location>
</feature>
<dbReference type="Gene3D" id="3.40.50.300">
    <property type="entry name" value="P-loop containing nucleotide triphosphate hydrolases"/>
    <property type="match status" value="2"/>
</dbReference>
<feature type="region of interest" description="Disordered" evidence="10">
    <location>
        <begin position="448"/>
        <end position="567"/>
    </location>
</feature>
<dbReference type="InterPro" id="IPR036770">
    <property type="entry name" value="Ankyrin_rpt-contain_sf"/>
</dbReference>
<dbReference type="InterPro" id="IPR001374">
    <property type="entry name" value="R3H_dom"/>
</dbReference>
<evidence type="ECO:0000256" key="9">
    <source>
        <dbReference type="ARBA" id="ARBA00047984"/>
    </source>
</evidence>
<keyword evidence="5" id="KW-0347">Helicase</keyword>
<dbReference type="InterPro" id="IPR011709">
    <property type="entry name" value="DEAD-box_helicase_OB_fold"/>
</dbReference>
<evidence type="ECO:0000256" key="4">
    <source>
        <dbReference type="ARBA" id="ARBA00022801"/>
    </source>
</evidence>
<dbReference type="CDD" id="cd21134">
    <property type="entry name" value="YTH"/>
    <property type="match status" value="1"/>
</dbReference>
<comment type="similarity">
    <text evidence="2">Belongs to the DEAD box helicase family. DEAH subfamily.</text>
</comment>
<feature type="domain" description="R3H" evidence="12">
    <location>
        <begin position="20"/>
        <end position="84"/>
    </location>
</feature>
<dbReference type="Pfam" id="PF26026">
    <property type="entry name" value="RNA_hel_CTD"/>
    <property type="match status" value="1"/>
</dbReference>
<keyword evidence="4" id="KW-0378">Hydrolase</keyword>
<comment type="subcellular location">
    <subcellularLocation>
        <location evidence="1">Nucleus</location>
    </subcellularLocation>
</comment>
<feature type="region of interest" description="Disordered" evidence="10">
    <location>
        <begin position="399"/>
        <end position="434"/>
    </location>
</feature>
<dbReference type="CDD" id="cd06007">
    <property type="entry name" value="R3H_DEXH_helicase"/>
    <property type="match status" value="1"/>
</dbReference>
<dbReference type="SMART" id="SM00393">
    <property type="entry name" value="R3H"/>
    <property type="match status" value="1"/>
</dbReference>
<dbReference type="FunFam" id="1.20.120.1080:FF:000008">
    <property type="entry name" value="probable ATP-dependent RNA helicase YTHDC2"/>
    <property type="match status" value="1"/>
</dbReference>
<comment type="caution">
    <text evidence="15">The sequence shown here is derived from an EMBL/GenBank/DDBJ whole genome shotgun (WGS) entry which is preliminary data.</text>
</comment>
<feature type="compositionally biased region" description="Acidic residues" evidence="10">
    <location>
        <begin position="557"/>
        <end position="567"/>
    </location>
</feature>
<dbReference type="GO" id="GO:0003677">
    <property type="term" value="F:DNA binding"/>
    <property type="evidence" value="ECO:0007669"/>
    <property type="project" value="UniProtKB-ARBA"/>
</dbReference>
<proteinExistence type="inferred from homology"/>
<evidence type="ECO:0000259" key="13">
    <source>
        <dbReference type="PROSITE" id="PS51192"/>
    </source>
</evidence>
<feature type="compositionally biased region" description="Basic and acidic residues" evidence="10">
    <location>
        <begin position="522"/>
        <end position="531"/>
    </location>
</feature>
<dbReference type="SMART" id="SM00487">
    <property type="entry name" value="DEXDc"/>
    <property type="match status" value="1"/>
</dbReference>
<dbReference type="InterPro" id="IPR011545">
    <property type="entry name" value="DEAD/DEAH_box_helicase_dom"/>
</dbReference>
<dbReference type="GO" id="GO:0005524">
    <property type="term" value="F:ATP binding"/>
    <property type="evidence" value="ECO:0007669"/>
    <property type="project" value="UniProtKB-KW"/>
</dbReference>
<dbReference type="Gene3D" id="1.25.40.20">
    <property type="entry name" value="Ankyrin repeat-containing domain"/>
    <property type="match status" value="1"/>
</dbReference>
<dbReference type="PROSITE" id="PS51194">
    <property type="entry name" value="HELICASE_CTER"/>
    <property type="match status" value="1"/>
</dbReference>
<evidence type="ECO:0000256" key="5">
    <source>
        <dbReference type="ARBA" id="ARBA00022806"/>
    </source>
</evidence>
<feature type="region of interest" description="Disordered" evidence="10">
    <location>
        <begin position="120"/>
        <end position="148"/>
    </location>
</feature>
<accession>A0AAU9X7C8</accession>
<dbReference type="InterPro" id="IPR007275">
    <property type="entry name" value="YTH_domain"/>
</dbReference>
<feature type="region of interest" description="Disordered" evidence="10">
    <location>
        <begin position="1174"/>
        <end position="1214"/>
    </location>
</feature>
<evidence type="ECO:0000256" key="7">
    <source>
        <dbReference type="ARBA" id="ARBA00022884"/>
    </source>
</evidence>
<dbReference type="PROSITE" id="PS51061">
    <property type="entry name" value="R3H"/>
    <property type="match status" value="1"/>
</dbReference>
<dbReference type="GO" id="GO:0005634">
    <property type="term" value="C:nucleus"/>
    <property type="evidence" value="ECO:0007669"/>
    <property type="project" value="UniProtKB-SubCell"/>
</dbReference>
<evidence type="ECO:0000256" key="2">
    <source>
        <dbReference type="ARBA" id="ARBA00008792"/>
    </source>
</evidence>
<dbReference type="EMBL" id="CALNXJ010000032">
    <property type="protein sequence ID" value="CAH3138659.1"/>
    <property type="molecule type" value="Genomic_DNA"/>
</dbReference>
<dbReference type="InterPro" id="IPR034083">
    <property type="entry name" value="R3H_DEXH_helicase"/>
</dbReference>
<dbReference type="InterPro" id="IPR048333">
    <property type="entry name" value="HA2_WH"/>
</dbReference>
<dbReference type="PANTHER" id="PTHR18934">
    <property type="entry name" value="ATP-DEPENDENT RNA HELICASE"/>
    <property type="match status" value="1"/>
</dbReference>
<dbReference type="InterPro" id="IPR027417">
    <property type="entry name" value="P-loop_NTPase"/>
</dbReference>
<dbReference type="InterPro" id="IPR007502">
    <property type="entry name" value="Helicase-assoc_dom"/>
</dbReference>
<gene>
    <name evidence="15" type="ORF">PMEA_00018543</name>
</gene>
<feature type="compositionally biased region" description="Polar residues" evidence="10">
    <location>
        <begin position="418"/>
        <end position="427"/>
    </location>
</feature>
<dbReference type="Pfam" id="PF04146">
    <property type="entry name" value="YTH"/>
    <property type="match status" value="1"/>
</dbReference>
<evidence type="ECO:0000256" key="1">
    <source>
        <dbReference type="ARBA" id="ARBA00004123"/>
    </source>
</evidence>
<evidence type="ECO:0000256" key="8">
    <source>
        <dbReference type="ARBA" id="ARBA00023242"/>
    </source>
</evidence>